<dbReference type="SUPFAM" id="SSF47240">
    <property type="entry name" value="Ferritin-like"/>
    <property type="match status" value="1"/>
</dbReference>
<gene>
    <name evidence="2" type="ORF">LX12_003665</name>
</gene>
<dbReference type="Pfam" id="PF26450">
    <property type="entry name" value="DUF8129"/>
    <property type="match status" value="1"/>
</dbReference>
<protein>
    <recommendedName>
        <fullName evidence="1">DUF8129 domain-containing protein</fullName>
    </recommendedName>
</protein>
<evidence type="ECO:0000259" key="1">
    <source>
        <dbReference type="Pfam" id="PF26450"/>
    </source>
</evidence>
<dbReference type="Gene3D" id="1.20.1260.10">
    <property type="match status" value="1"/>
</dbReference>
<dbReference type="InterPro" id="IPR058442">
    <property type="entry name" value="DUF8129"/>
</dbReference>
<dbReference type="InterPro" id="IPR012347">
    <property type="entry name" value="Ferritin-like"/>
</dbReference>
<accession>A0ABT1H967</accession>
<evidence type="ECO:0000313" key="3">
    <source>
        <dbReference type="Proteomes" id="UP001205740"/>
    </source>
</evidence>
<dbReference type="InterPro" id="IPR009078">
    <property type="entry name" value="Ferritin-like_SF"/>
</dbReference>
<comment type="caution">
    <text evidence="2">The sequence shown here is derived from an EMBL/GenBank/DDBJ whole genome shotgun (WGS) entry which is preliminary data.</text>
</comment>
<dbReference type="InterPro" id="IPR010287">
    <property type="entry name" value="DUF892_YciF-like"/>
</dbReference>
<keyword evidence="3" id="KW-1185">Reference proteome</keyword>
<name>A0ABT1H967_9NOCA</name>
<dbReference type="Proteomes" id="UP001205740">
    <property type="component" value="Unassembled WGS sequence"/>
</dbReference>
<dbReference type="EMBL" id="JAMTCG010000007">
    <property type="protein sequence ID" value="MCP2162457.1"/>
    <property type="molecule type" value="Genomic_DNA"/>
</dbReference>
<dbReference type="RefSeq" id="WP_253656034.1">
    <property type="nucleotide sequence ID" value="NZ_BAAAOE010000002.1"/>
</dbReference>
<sequence>MTVSTTTITHQLRALLALTNTEIQVATTRIAQARTEAVRTELGENAENARRRALEIEGAIRAIGAAPDVVRPLLGRLTALGKALAEQVAPLDEALLGDLALEHQLLDRSRYLLALATAAGDDGVKDLAERLVEAHEATVEWLTTVLAEEAIGGPVALRRGPGQWGAGVALRAAAVPANVAMRTIDKVVESVRRAPDTAAAVVEEGQKEAQKVRDEVAGEDVDVDTLPIADYDAKTVTDIVARIKEIDDPSDIRTVVAYEETHRNRSGIVSAAQTRLAGIAQDIVGIEN</sequence>
<reference evidence="2 3" key="1">
    <citation type="submission" date="2022-06" db="EMBL/GenBank/DDBJ databases">
        <title>Genomic Encyclopedia of Archaeal and Bacterial Type Strains, Phase II (KMG-II): from individual species to whole genera.</title>
        <authorList>
            <person name="Goeker M."/>
        </authorList>
    </citation>
    <scope>NUCLEOTIDE SEQUENCE [LARGE SCALE GENOMIC DNA]</scope>
    <source>
        <strain evidence="2 3">DSM 45037</strain>
    </source>
</reference>
<evidence type="ECO:0000313" key="2">
    <source>
        <dbReference type="EMBL" id="MCP2162457.1"/>
    </source>
</evidence>
<dbReference type="Pfam" id="PF05974">
    <property type="entry name" value="DUF892"/>
    <property type="match status" value="1"/>
</dbReference>
<proteinExistence type="predicted"/>
<feature type="domain" description="DUF8129" evidence="1">
    <location>
        <begin position="237"/>
        <end position="277"/>
    </location>
</feature>
<organism evidence="2 3">
    <name type="scientific">Williamsia serinedens</name>
    <dbReference type="NCBI Taxonomy" id="391736"/>
    <lineage>
        <taxon>Bacteria</taxon>
        <taxon>Bacillati</taxon>
        <taxon>Actinomycetota</taxon>
        <taxon>Actinomycetes</taxon>
        <taxon>Mycobacteriales</taxon>
        <taxon>Nocardiaceae</taxon>
        <taxon>Williamsia</taxon>
    </lineage>
</organism>